<feature type="compositionally biased region" description="Gly residues" evidence="1">
    <location>
        <begin position="637"/>
        <end position="651"/>
    </location>
</feature>
<feature type="compositionally biased region" description="Low complexity" evidence="1">
    <location>
        <begin position="616"/>
        <end position="636"/>
    </location>
</feature>
<dbReference type="RefSeq" id="WP_002715652.1">
    <property type="nucleotide sequence ID" value="NZ_UFSI01000001.1"/>
</dbReference>
<dbReference type="SUPFAM" id="SSF52129">
    <property type="entry name" value="Caspase-like"/>
    <property type="match status" value="1"/>
</dbReference>
<reference evidence="4 5" key="1">
    <citation type="submission" date="2018-06" db="EMBL/GenBank/DDBJ databases">
        <authorList>
            <consortium name="Pathogen Informatics"/>
            <person name="Doyle S."/>
        </authorList>
    </citation>
    <scope>NUCLEOTIDE SEQUENCE [LARGE SCALE GENOMIC DNA]</scope>
    <source>
        <strain evidence="4 5">NCTC12722</strain>
    </source>
</reference>
<feature type="domain" description="Caspase family p20" evidence="3">
    <location>
        <begin position="38"/>
        <end position="112"/>
    </location>
</feature>
<dbReference type="GO" id="GO:0004197">
    <property type="term" value="F:cysteine-type endopeptidase activity"/>
    <property type="evidence" value="ECO:0007669"/>
    <property type="project" value="InterPro"/>
</dbReference>
<dbReference type="InterPro" id="IPR052039">
    <property type="entry name" value="Caspase-related_regulators"/>
</dbReference>
<dbReference type="Gene3D" id="3.40.50.1460">
    <property type="match status" value="1"/>
</dbReference>
<evidence type="ECO:0000313" key="4">
    <source>
        <dbReference type="EMBL" id="SUU84827.1"/>
    </source>
</evidence>
<dbReference type="PANTHER" id="PTHR22576">
    <property type="entry name" value="MUCOSA ASSOCIATED LYMPHOID TISSUE LYMPHOMA TRANSLOCATION PROTEIN 1/PARACASPASE"/>
    <property type="match status" value="1"/>
</dbReference>
<dbReference type="InterPro" id="IPR001309">
    <property type="entry name" value="Pept_C14_p20"/>
</dbReference>
<feature type="compositionally biased region" description="Low complexity" evidence="1">
    <location>
        <begin position="567"/>
        <end position="581"/>
    </location>
</feature>
<name>A0A380W9P4_AFIFE</name>
<dbReference type="GO" id="GO:0006508">
    <property type="term" value="P:proteolysis"/>
    <property type="evidence" value="ECO:0007669"/>
    <property type="project" value="InterPro"/>
</dbReference>
<feature type="compositionally biased region" description="Low complexity" evidence="1">
    <location>
        <begin position="679"/>
        <end position="708"/>
    </location>
</feature>
<evidence type="ECO:0000313" key="5">
    <source>
        <dbReference type="Proteomes" id="UP000254343"/>
    </source>
</evidence>
<gene>
    <name evidence="4" type="ORF">NCTC12722_02030</name>
</gene>
<organism evidence="4 5">
    <name type="scientific">Afipia felis</name>
    <name type="common">Cat scratch disease bacillus</name>
    <dbReference type="NCBI Taxonomy" id="1035"/>
    <lineage>
        <taxon>Bacteria</taxon>
        <taxon>Pseudomonadati</taxon>
        <taxon>Pseudomonadota</taxon>
        <taxon>Alphaproteobacteria</taxon>
        <taxon>Hyphomicrobiales</taxon>
        <taxon>Nitrobacteraceae</taxon>
        <taxon>Afipia</taxon>
    </lineage>
</organism>
<feature type="compositionally biased region" description="Pro residues" evidence="1">
    <location>
        <begin position="725"/>
        <end position="785"/>
    </location>
</feature>
<dbReference type="InterPro" id="IPR029030">
    <property type="entry name" value="Caspase-like_dom_sf"/>
</dbReference>
<dbReference type="PROSITE" id="PS50208">
    <property type="entry name" value="CASPASE_P20"/>
    <property type="match status" value="1"/>
</dbReference>
<sequence length="798" mass="85322">MAFRIVGLFAAAALLVVTALPGVSEAQQPQQQAQQPQEKRIALVIGNGAYTKAPLATAANDAGLVAQTLQAAGFDVIGARDLDGDTLRSSFRDFIQKAEASGPDTVAMVYLSGYGVQLAGENYFIPVDSKIERDTDIPTEGLRLSDYMRQLAALPLKAGIVVLDIARQQPFIEGNAQIASGLALVDPEPKMLIAFNSAPGTVAPDEQGAYGAYAQALAEMIRAGGLPLPELFDRVRLRVNETTKGAQVPWDAQKVDAPFVFFDRAPDAPPQATPAQAEAARNKPIKDMGATDAYAAALERDTLQGYEDFLNAYASDPMAKRVRVIVAARREAITWRRTYRTDTPDAYWSYLRRYPQGPHAADARRRLAVLSAALEPPQSFAMIDYDVPPPPPDEIVYVDRPVLMFSDPDFDFAPPPSPPVYYLPPPPEDFIDLPPPYYYSDDLFILPQPVFVPIPIFVRPPIYVRPPQHDFLFANIHNRAVIDSQINRRGPGGFNRPGGPGLPPGAKGPMIQRPFNAGPALPGAVQRRATLISEGKAQRPASSFINPRANIGNVDRRAPLPGPRKFGPGATTPPVAPGARPMAPATMPNRNALPVPGRGNVPNAPTMRGPQPNPAGPQARPGGPGVPNAGGPNAGRPGPGGPGHMGPGPGQRGPDANRPAINRPDVNRPGTNRPGMGGPRPDAMRPPSSARPSQPPAAMRPAPQVQRPMPSRPAPQIRPQVQPRMAPPPRQAAPPQRMAPPPRMAPQRPPPMARPAAPPRQAPMARPAPPPRMAPPRAAPPPRPAAPAKRCPPNVPRC</sequence>
<proteinExistence type="predicted"/>
<keyword evidence="2" id="KW-0732">Signal</keyword>
<feature type="signal peptide" evidence="2">
    <location>
        <begin position="1"/>
        <end position="26"/>
    </location>
</feature>
<evidence type="ECO:0000259" key="3">
    <source>
        <dbReference type="PROSITE" id="PS50208"/>
    </source>
</evidence>
<evidence type="ECO:0000256" key="2">
    <source>
        <dbReference type="SAM" id="SignalP"/>
    </source>
</evidence>
<accession>A0A380W9P4</accession>
<feature type="chain" id="PRO_5016772937" evidence="2">
    <location>
        <begin position="27"/>
        <end position="798"/>
    </location>
</feature>
<dbReference type="PANTHER" id="PTHR22576:SF37">
    <property type="entry name" value="MUCOSA-ASSOCIATED LYMPHOID TISSUE LYMPHOMA TRANSLOCATION PROTEIN 1"/>
    <property type="match status" value="1"/>
</dbReference>
<evidence type="ECO:0000256" key="1">
    <source>
        <dbReference type="SAM" id="MobiDB-lite"/>
    </source>
</evidence>
<protein>
    <submittedName>
        <fullName evidence="4">Uncharacterized protein containing caspase domain</fullName>
    </submittedName>
</protein>
<dbReference type="EMBL" id="UIGB01000001">
    <property type="protein sequence ID" value="SUU84827.1"/>
    <property type="molecule type" value="Genomic_DNA"/>
</dbReference>
<feature type="region of interest" description="Disordered" evidence="1">
    <location>
        <begin position="534"/>
        <end position="798"/>
    </location>
</feature>
<dbReference type="OrthoDB" id="9816009at2"/>
<dbReference type="AlphaFoldDB" id="A0A380W9P4"/>
<dbReference type="InterPro" id="IPR011600">
    <property type="entry name" value="Pept_C14_caspase"/>
</dbReference>
<dbReference type="Pfam" id="PF00656">
    <property type="entry name" value="Peptidase_C14"/>
    <property type="match status" value="1"/>
</dbReference>
<dbReference type="Proteomes" id="UP000254343">
    <property type="component" value="Unassembled WGS sequence"/>
</dbReference>